<reference evidence="4" key="3">
    <citation type="submission" date="2022-06" db="UniProtKB">
        <authorList>
            <consortium name="EnsemblMetazoa"/>
        </authorList>
    </citation>
    <scope>IDENTIFICATION</scope>
</reference>
<name>A0A834V9N7_SARSC</name>
<feature type="transmembrane region" description="Helical" evidence="2">
    <location>
        <begin position="194"/>
        <end position="213"/>
    </location>
</feature>
<sequence>MLTVPRKILTILFLLCFILNAISIGLCLSALFLLILAFLDLGHLLGDFSNGSGLFRSSDAHTYTPSSSSTPLFENFTSTIFPSSTLEDEEIVVTTTPSPLSTTRATESSDSLLPESNPDQLNLIFYLLFYLAVAILGLLGASRHYHSKKISYLTCHVILLFSIIVFNLLAWFHFRHYSPLYTTNDDPNLLLASLFDFVDFLVGFSLLISLLLNRYQNLRIKQRNSITPINTDSSSSSASSSTAASSASSSASSSPNAMMNKTYTIA</sequence>
<keyword evidence="2" id="KW-0812">Transmembrane</keyword>
<gene>
    <name evidence="3" type="ORF">SSS_3669</name>
</gene>
<feature type="transmembrane region" description="Helical" evidence="2">
    <location>
        <begin position="153"/>
        <end position="174"/>
    </location>
</feature>
<dbReference type="AlphaFoldDB" id="A0A834V9N7"/>
<dbReference type="EnsemblMetazoa" id="SSS_3669s_mrna">
    <property type="protein sequence ID" value="KAF7489582.1"/>
    <property type="gene ID" value="SSS_3669"/>
</dbReference>
<evidence type="ECO:0000313" key="3">
    <source>
        <dbReference type="EMBL" id="KAF7489582.1"/>
    </source>
</evidence>
<proteinExistence type="predicted"/>
<reference evidence="3" key="2">
    <citation type="submission" date="2020-01" db="EMBL/GenBank/DDBJ databases">
        <authorList>
            <person name="Korhonen P.K.K."/>
            <person name="Guangxu M.G."/>
            <person name="Wang T.W."/>
            <person name="Stroehlein A.J.S."/>
            <person name="Young N.D."/>
            <person name="Ang C.-S.A."/>
            <person name="Fernando D.W.F."/>
            <person name="Lu H.L."/>
            <person name="Taylor S.T."/>
            <person name="Ehtesham M.E.M."/>
            <person name="Najaraj S.H.N."/>
            <person name="Harsha G.H.G."/>
            <person name="Madugundu A.M."/>
            <person name="Renuse S.R."/>
            <person name="Holt D.H."/>
            <person name="Pandey A.P."/>
            <person name="Papenfuss A.P."/>
            <person name="Gasser R.B.G."/>
            <person name="Fischer K.F."/>
        </authorList>
    </citation>
    <scope>NUCLEOTIDE SEQUENCE</scope>
    <source>
        <strain evidence="3">SSS_KF_BRIS2020</strain>
    </source>
</reference>
<keyword evidence="2" id="KW-0472">Membrane</keyword>
<organism evidence="3">
    <name type="scientific">Sarcoptes scabiei</name>
    <name type="common">Itch mite</name>
    <name type="synonym">Acarus scabiei</name>
    <dbReference type="NCBI Taxonomy" id="52283"/>
    <lineage>
        <taxon>Eukaryota</taxon>
        <taxon>Metazoa</taxon>
        <taxon>Ecdysozoa</taxon>
        <taxon>Arthropoda</taxon>
        <taxon>Chelicerata</taxon>
        <taxon>Arachnida</taxon>
        <taxon>Acari</taxon>
        <taxon>Acariformes</taxon>
        <taxon>Sarcoptiformes</taxon>
        <taxon>Astigmata</taxon>
        <taxon>Psoroptidia</taxon>
        <taxon>Sarcoptoidea</taxon>
        <taxon>Sarcoptidae</taxon>
        <taxon>Sarcoptinae</taxon>
        <taxon>Sarcoptes</taxon>
    </lineage>
</organism>
<protein>
    <submittedName>
        <fullName evidence="3 4">Uncharacterized protein</fullName>
    </submittedName>
</protein>
<keyword evidence="2" id="KW-1133">Transmembrane helix</keyword>
<accession>A0A834V9N7</accession>
<evidence type="ECO:0000256" key="1">
    <source>
        <dbReference type="SAM" id="MobiDB-lite"/>
    </source>
</evidence>
<feature type="transmembrane region" description="Helical" evidence="2">
    <location>
        <begin position="12"/>
        <end position="39"/>
    </location>
</feature>
<keyword evidence="5" id="KW-1185">Reference proteome</keyword>
<feature type="region of interest" description="Disordered" evidence="1">
    <location>
        <begin position="228"/>
        <end position="266"/>
    </location>
</feature>
<reference evidence="5" key="1">
    <citation type="journal article" date="2020" name="PLoS Negl. Trop. Dis.">
        <title>High-quality nuclear genome for Sarcoptes scabiei-A critical resource for a neglected parasite.</title>
        <authorList>
            <person name="Korhonen P.K."/>
            <person name="Gasser R.B."/>
            <person name="Ma G."/>
            <person name="Wang T."/>
            <person name="Stroehlein A.J."/>
            <person name="Young N.D."/>
            <person name="Ang C.S."/>
            <person name="Fernando D.D."/>
            <person name="Lu H.C."/>
            <person name="Taylor S."/>
            <person name="Reynolds S.L."/>
            <person name="Mofiz E."/>
            <person name="Najaraj S.H."/>
            <person name="Gowda H."/>
            <person name="Madugundu A."/>
            <person name="Renuse S."/>
            <person name="Holt D."/>
            <person name="Pandey A."/>
            <person name="Papenfuss A.T."/>
            <person name="Fischer K."/>
        </authorList>
    </citation>
    <scope>NUCLEOTIDE SEQUENCE [LARGE SCALE GENOMIC DNA]</scope>
</reference>
<evidence type="ECO:0000256" key="2">
    <source>
        <dbReference type="SAM" id="Phobius"/>
    </source>
</evidence>
<feature type="transmembrane region" description="Helical" evidence="2">
    <location>
        <begin position="123"/>
        <end position="141"/>
    </location>
</feature>
<dbReference type="OrthoDB" id="6516062at2759"/>
<dbReference type="Proteomes" id="UP000070412">
    <property type="component" value="Unassembled WGS sequence"/>
</dbReference>
<feature type="compositionally biased region" description="Polar residues" evidence="1">
    <location>
        <begin position="255"/>
        <end position="266"/>
    </location>
</feature>
<evidence type="ECO:0000313" key="4">
    <source>
        <dbReference type="EnsemblMetazoa" id="KAF7489582.1"/>
    </source>
</evidence>
<dbReference type="EMBL" id="WVUK01000064">
    <property type="protein sequence ID" value="KAF7489582.1"/>
    <property type="molecule type" value="Genomic_DNA"/>
</dbReference>
<evidence type="ECO:0000313" key="5">
    <source>
        <dbReference type="Proteomes" id="UP000070412"/>
    </source>
</evidence>
<feature type="compositionally biased region" description="Low complexity" evidence="1">
    <location>
        <begin position="233"/>
        <end position="254"/>
    </location>
</feature>